<dbReference type="InterPro" id="IPR011032">
    <property type="entry name" value="GroES-like_sf"/>
</dbReference>
<dbReference type="GO" id="GO:0016491">
    <property type="term" value="F:oxidoreductase activity"/>
    <property type="evidence" value="ECO:0007669"/>
    <property type="project" value="InterPro"/>
</dbReference>
<dbReference type="PANTHER" id="PTHR11695:SF294">
    <property type="entry name" value="RETICULON-4-INTERACTING PROTEIN 1, MITOCHONDRIAL"/>
    <property type="match status" value="1"/>
</dbReference>
<sequence length="418" mass="45871">MNNQQPRSDSFDAACYEIRVQGLLSTDRYDWLESTILSFNKQQTVLLINLPDQSALYGLLKRIRDCGLPLLSIQRVSFNRCIPEEAYKTTMKAAITERYGNSDTVSIQKIPTPKPGPTEVLIKIKTTTVNSADWRIRSLNVPRGFGLLLRLAFGFSKPRKLVFGMELAGTIVCVGEDVDQFDVGDEVIAFPGSKMGAHAEYIALDENSNILHKPANMDWDAAAALCFGGTTAYDFLMNKGKLNAGERVLINGASGTVGSAAIQIAKYYGAIVTAVCSADNAKLAYQLGADNVVDYRTEDFTTLNQQWDIILDAVGNAAFSRVSHSLLPSGRLLMVVADLPQTLKSLLINGKDNKRAIAGTAREEYGDLQQLINLFTKGAFKPVIQQVLPFQDIRKAHAILDHGHKRGSLVIQVDDDLN</sequence>
<organism evidence="2">
    <name type="scientific">uncultured Thiotrichaceae bacterium</name>
    <dbReference type="NCBI Taxonomy" id="298394"/>
    <lineage>
        <taxon>Bacteria</taxon>
        <taxon>Pseudomonadati</taxon>
        <taxon>Pseudomonadota</taxon>
        <taxon>Gammaproteobacteria</taxon>
        <taxon>Thiotrichales</taxon>
        <taxon>Thiotrichaceae</taxon>
        <taxon>environmental samples</taxon>
    </lineage>
</organism>
<dbReference type="AlphaFoldDB" id="A0A6S6TKT0"/>
<dbReference type="Gene3D" id="3.40.50.720">
    <property type="entry name" value="NAD(P)-binding Rossmann-like Domain"/>
    <property type="match status" value="1"/>
</dbReference>
<dbReference type="InterPro" id="IPR020843">
    <property type="entry name" value="ER"/>
</dbReference>
<evidence type="ECO:0000313" key="2">
    <source>
        <dbReference type="EMBL" id="CAA6819964.1"/>
    </source>
</evidence>
<dbReference type="EMBL" id="CACVAY010000096">
    <property type="protein sequence ID" value="CAA6819964.1"/>
    <property type="molecule type" value="Genomic_DNA"/>
</dbReference>
<name>A0A6S6TKT0_9GAMM</name>
<dbReference type="InterPro" id="IPR036291">
    <property type="entry name" value="NAD(P)-bd_dom_sf"/>
</dbReference>
<dbReference type="SMART" id="SM00829">
    <property type="entry name" value="PKS_ER"/>
    <property type="match status" value="1"/>
</dbReference>
<reference evidence="2" key="1">
    <citation type="submission" date="2020-01" db="EMBL/GenBank/DDBJ databases">
        <authorList>
            <person name="Meier V. D."/>
            <person name="Meier V D."/>
        </authorList>
    </citation>
    <scope>NUCLEOTIDE SEQUENCE</scope>
    <source>
        <strain evidence="2">HLG_WM_MAG_07</strain>
    </source>
</reference>
<dbReference type="SUPFAM" id="SSF51735">
    <property type="entry name" value="NAD(P)-binding Rossmann-fold domains"/>
    <property type="match status" value="1"/>
</dbReference>
<proteinExistence type="predicted"/>
<dbReference type="CDD" id="cd08267">
    <property type="entry name" value="MDR1"/>
    <property type="match status" value="1"/>
</dbReference>
<gene>
    <name evidence="2" type="ORF">HELGO_WM18977</name>
</gene>
<dbReference type="Pfam" id="PF08240">
    <property type="entry name" value="ADH_N"/>
    <property type="match status" value="1"/>
</dbReference>
<dbReference type="InterPro" id="IPR050700">
    <property type="entry name" value="YIM1/Zinc_Alcohol_DH_Fams"/>
</dbReference>
<dbReference type="SUPFAM" id="SSF50129">
    <property type="entry name" value="GroES-like"/>
    <property type="match status" value="1"/>
</dbReference>
<dbReference type="InterPro" id="IPR013154">
    <property type="entry name" value="ADH-like_N"/>
</dbReference>
<accession>A0A6S6TKT0</accession>
<evidence type="ECO:0000259" key="1">
    <source>
        <dbReference type="SMART" id="SM00829"/>
    </source>
</evidence>
<feature type="domain" description="Enoyl reductase (ER)" evidence="1">
    <location>
        <begin position="100"/>
        <end position="411"/>
    </location>
</feature>
<dbReference type="Pfam" id="PF13602">
    <property type="entry name" value="ADH_zinc_N_2"/>
    <property type="match status" value="1"/>
</dbReference>
<dbReference type="Gene3D" id="3.90.180.10">
    <property type="entry name" value="Medium-chain alcohol dehydrogenases, catalytic domain"/>
    <property type="match status" value="1"/>
</dbReference>
<dbReference type="PANTHER" id="PTHR11695">
    <property type="entry name" value="ALCOHOL DEHYDROGENASE RELATED"/>
    <property type="match status" value="1"/>
</dbReference>
<protein>
    <submittedName>
        <fullName evidence="2">NADPH:quinone reductase</fullName>
    </submittedName>
</protein>